<dbReference type="Proteomes" id="UP000244081">
    <property type="component" value="Unassembled WGS sequence"/>
</dbReference>
<feature type="chain" id="PRO_5015750671" evidence="2">
    <location>
        <begin position="28"/>
        <end position="238"/>
    </location>
</feature>
<organism evidence="3 4">
    <name type="scientific">Breoghania corrubedonensis</name>
    <dbReference type="NCBI Taxonomy" id="665038"/>
    <lineage>
        <taxon>Bacteria</taxon>
        <taxon>Pseudomonadati</taxon>
        <taxon>Pseudomonadota</taxon>
        <taxon>Alphaproteobacteria</taxon>
        <taxon>Hyphomicrobiales</taxon>
        <taxon>Stappiaceae</taxon>
        <taxon>Breoghania</taxon>
    </lineage>
</organism>
<dbReference type="OrthoDB" id="5801444at2"/>
<protein>
    <submittedName>
        <fullName evidence="3">Uncharacterized protein</fullName>
    </submittedName>
</protein>
<feature type="region of interest" description="Disordered" evidence="1">
    <location>
        <begin position="216"/>
        <end position="238"/>
    </location>
</feature>
<evidence type="ECO:0000256" key="1">
    <source>
        <dbReference type="SAM" id="MobiDB-lite"/>
    </source>
</evidence>
<feature type="signal peptide" evidence="2">
    <location>
        <begin position="1"/>
        <end position="27"/>
    </location>
</feature>
<keyword evidence="4" id="KW-1185">Reference proteome</keyword>
<evidence type="ECO:0000313" key="3">
    <source>
        <dbReference type="EMBL" id="PTW62004.1"/>
    </source>
</evidence>
<gene>
    <name evidence="3" type="ORF">C8N35_10136</name>
</gene>
<proteinExistence type="predicted"/>
<reference evidence="3 4" key="1">
    <citation type="submission" date="2018-04" db="EMBL/GenBank/DDBJ databases">
        <title>Genomic Encyclopedia of Archaeal and Bacterial Type Strains, Phase II (KMG-II): from individual species to whole genera.</title>
        <authorList>
            <person name="Goeker M."/>
        </authorList>
    </citation>
    <scope>NUCLEOTIDE SEQUENCE [LARGE SCALE GENOMIC DNA]</scope>
    <source>
        <strain evidence="3 4">DSM 23382</strain>
    </source>
</reference>
<evidence type="ECO:0000313" key="4">
    <source>
        <dbReference type="Proteomes" id="UP000244081"/>
    </source>
</evidence>
<keyword evidence="2" id="KW-0732">Signal</keyword>
<sequence length="238" mass="25430">MRLRPHFLALILAALAAVSLPPPAAIAAGLDGLTPGTASAEIYGFNHLASLGARATIVYDYRLEGRMMEEPFTDEIVLDFTHAQADAKHAYDVEATLFAKGAAKQVGPIVASTFNPLLLVFFQRDVNQMSRGTGGSGHYFRNVIRHAMSVPGNYAEEAVSLEIGGKPVAARRVSFTPFADDSHKDQMQGFAAKTYTITVSDAVPGGLVALETETAAAPGAPGEGPMLHESYRFREVRP</sequence>
<dbReference type="EMBL" id="QAYG01000001">
    <property type="protein sequence ID" value="PTW62004.1"/>
    <property type="molecule type" value="Genomic_DNA"/>
</dbReference>
<evidence type="ECO:0000256" key="2">
    <source>
        <dbReference type="SAM" id="SignalP"/>
    </source>
</evidence>
<feature type="compositionally biased region" description="Low complexity" evidence="1">
    <location>
        <begin position="216"/>
        <end position="225"/>
    </location>
</feature>
<comment type="caution">
    <text evidence="3">The sequence shown here is derived from an EMBL/GenBank/DDBJ whole genome shotgun (WGS) entry which is preliminary data.</text>
</comment>
<dbReference type="RefSeq" id="WP_107987631.1">
    <property type="nucleotide sequence ID" value="NZ_QAYG01000001.1"/>
</dbReference>
<name>A0A2T5VE31_9HYPH</name>
<feature type="compositionally biased region" description="Basic and acidic residues" evidence="1">
    <location>
        <begin position="229"/>
        <end position="238"/>
    </location>
</feature>
<dbReference type="AlphaFoldDB" id="A0A2T5VE31"/>
<accession>A0A2T5VE31</accession>